<evidence type="ECO:0000313" key="9">
    <source>
        <dbReference type="EMBL" id="ACL66065.1"/>
    </source>
</evidence>
<reference evidence="9" key="1">
    <citation type="submission" date="2009-01" db="EMBL/GenBank/DDBJ databases">
        <title>Complete sequence of Anaeromyxobacter dehalogenans 2CP-1.</title>
        <authorList>
            <consortium name="US DOE Joint Genome Institute"/>
            <person name="Lucas S."/>
            <person name="Copeland A."/>
            <person name="Lapidus A."/>
            <person name="Glavina del Rio T."/>
            <person name="Dalin E."/>
            <person name="Tice H."/>
            <person name="Bruce D."/>
            <person name="Goodwin L."/>
            <person name="Pitluck S."/>
            <person name="Saunders E."/>
            <person name="Brettin T."/>
            <person name="Detter J.C."/>
            <person name="Han C."/>
            <person name="Larimer F."/>
            <person name="Land M."/>
            <person name="Hauser L."/>
            <person name="Kyrpides N."/>
            <person name="Ovchinnikova G."/>
            <person name="Beliaev A.S."/>
            <person name="Richardson P."/>
        </authorList>
    </citation>
    <scope>NUCLEOTIDE SEQUENCE</scope>
    <source>
        <strain evidence="9">2CP-1</strain>
    </source>
</reference>
<evidence type="ECO:0000256" key="2">
    <source>
        <dbReference type="ARBA" id="ARBA00022692"/>
    </source>
</evidence>
<keyword evidence="8" id="KW-0732">Signal</keyword>
<dbReference type="PANTHER" id="PTHR30518">
    <property type="entry name" value="ENDOLYTIC MUREIN TRANSGLYCOSYLASE"/>
    <property type="match status" value="1"/>
</dbReference>
<keyword evidence="4 7" id="KW-0472">Membrane</keyword>
<sequence length="343" mass="37620">MRKVVTLLVLLALAGAAWAALTWRDLRSFGATAYGGPEEKTVVVPSGAPARAVIRSLAQSGVLSDETRAWRYFRWVKRDHRRLRAGEYAFSGPLTPDQVLDKVYQGQVKLYRFTVPEGLRMDEIAEIVGRSGLARTEDFAAVAHDPATARALGLPYANLEGFLFPDTYTFARGVSARTIAEEMVERFKEEYARADAGRRPGVTLTMGEAATLASIVEKETGQPAERARIACVFHNRLRLGMRLGTDPTVMYATLLRTGRWSKNITKADLLATHPYNTYTTAGLPPGPIANAGAAALQAALAPATCSDLYFVSRNDGTHVFCPTLACHNAAVRAWQVEFFRRAR</sequence>
<protein>
    <recommendedName>
        <fullName evidence="7">Endolytic murein transglycosylase</fullName>
        <ecNumber evidence="7">4.2.2.29</ecNumber>
    </recommendedName>
    <alternativeName>
        <fullName evidence="7">Peptidoglycan lytic transglycosylase</fullName>
    </alternativeName>
    <alternativeName>
        <fullName evidence="7">Peptidoglycan polymerization terminase</fullName>
    </alternativeName>
</protein>
<proteinExistence type="inferred from homology"/>
<evidence type="ECO:0000256" key="4">
    <source>
        <dbReference type="ARBA" id="ARBA00023136"/>
    </source>
</evidence>
<evidence type="ECO:0000313" key="10">
    <source>
        <dbReference type="Proteomes" id="UP000007089"/>
    </source>
</evidence>
<dbReference type="GO" id="GO:0005886">
    <property type="term" value="C:plasma membrane"/>
    <property type="evidence" value="ECO:0007669"/>
    <property type="project" value="UniProtKB-UniRule"/>
</dbReference>
<dbReference type="GO" id="GO:0009252">
    <property type="term" value="P:peptidoglycan biosynthetic process"/>
    <property type="evidence" value="ECO:0007669"/>
    <property type="project" value="UniProtKB-UniRule"/>
</dbReference>
<dbReference type="Gene3D" id="3.30.160.60">
    <property type="entry name" value="Classic Zinc Finger"/>
    <property type="match status" value="1"/>
</dbReference>
<keyword evidence="3 7" id="KW-1133">Transmembrane helix</keyword>
<accession>B8JE00</accession>
<keyword evidence="7" id="KW-0997">Cell inner membrane</keyword>
<keyword evidence="2 7" id="KW-0812">Transmembrane</keyword>
<comment type="catalytic activity">
    <reaction evidence="7">
        <text>a peptidoglycan chain = a peptidoglycan chain with N-acetyl-1,6-anhydromuramyl-[peptide] at the reducing end + a peptidoglycan chain with N-acetylglucosamine at the non-reducing end.</text>
        <dbReference type="EC" id="4.2.2.29"/>
    </reaction>
</comment>
<keyword evidence="6 7" id="KW-0961">Cell wall biogenesis/degradation</keyword>
<feature type="site" description="Important for catalytic activity" evidence="7">
    <location>
        <position position="219"/>
    </location>
</feature>
<dbReference type="NCBIfam" id="TIGR00247">
    <property type="entry name" value="endolytic transglycosylase MltG"/>
    <property type="match status" value="1"/>
</dbReference>
<evidence type="ECO:0000256" key="1">
    <source>
        <dbReference type="ARBA" id="ARBA00022475"/>
    </source>
</evidence>
<keyword evidence="1 7" id="KW-1003">Cell membrane</keyword>
<dbReference type="HOGENOM" id="CLU_025574_0_0_7"/>
<keyword evidence="5 7" id="KW-0456">Lyase</keyword>
<evidence type="ECO:0000256" key="5">
    <source>
        <dbReference type="ARBA" id="ARBA00023239"/>
    </source>
</evidence>
<name>B8JE00_ANAD2</name>
<dbReference type="Pfam" id="PF02618">
    <property type="entry name" value="YceG"/>
    <property type="match status" value="1"/>
</dbReference>
<dbReference type="PANTHER" id="PTHR30518:SF2">
    <property type="entry name" value="ENDOLYTIC MUREIN TRANSGLYCOSYLASE"/>
    <property type="match status" value="1"/>
</dbReference>
<dbReference type="EC" id="4.2.2.29" evidence="7"/>
<feature type="signal peptide" evidence="8">
    <location>
        <begin position="1"/>
        <end position="19"/>
    </location>
</feature>
<feature type="chain" id="PRO_5002874963" description="Endolytic murein transglycosylase" evidence="8">
    <location>
        <begin position="20"/>
        <end position="343"/>
    </location>
</feature>
<keyword evidence="10" id="KW-1185">Reference proteome</keyword>
<gene>
    <name evidence="7" type="primary">mltG</name>
    <name evidence="9" type="ordered locus">A2cp1_2728</name>
</gene>
<evidence type="ECO:0000256" key="7">
    <source>
        <dbReference type="HAMAP-Rule" id="MF_02065"/>
    </source>
</evidence>
<dbReference type="EMBL" id="CP001359">
    <property type="protein sequence ID" value="ACL66065.1"/>
    <property type="molecule type" value="Genomic_DNA"/>
</dbReference>
<dbReference type="Gene3D" id="3.30.1490.480">
    <property type="entry name" value="Endolytic murein transglycosylase"/>
    <property type="match status" value="1"/>
</dbReference>
<dbReference type="GO" id="GO:0008932">
    <property type="term" value="F:lytic endotransglycosylase activity"/>
    <property type="evidence" value="ECO:0007669"/>
    <property type="project" value="UniProtKB-UniRule"/>
</dbReference>
<dbReference type="AlphaFoldDB" id="B8JE00"/>
<comment type="similarity">
    <text evidence="7">Belongs to the transglycosylase MltG family.</text>
</comment>
<dbReference type="HAMAP" id="MF_02065">
    <property type="entry name" value="MltG"/>
    <property type="match status" value="1"/>
</dbReference>
<dbReference type="Proteomes" id="UP000007089">
    <property type="component" value="Chromosome"/>
</dbReference>
<comment type="function">
    <text evidence="7">Functions as a peptidoglycan terminase that cleaves nascent peptidoglycan strands endolytically to terminate their elongation.</text>
</comment>
<dbReference type="InterPro" id="IPR003770">
    <property type="entry name" value="MLTG-like"/>
</dbReference>
<evidence type="ECO:0000256" key="8">
    <source>
        <dbReference type="SAM" id="SignalP"/>
    </source>
</evidence>
<dbReference type="CDD" id="cd08010">
    <property type="entry name" value="MltG_like"/>
    <property type="match status" value="1"/>
</dbReference>
<dbReference type="KEGG" id="acp:A2cp1_2728"/>
<dbReference type="GO" id="GO:0071555">
    <property type="term" value="P:cell wall organization"/>
    <property type="evidence" value="ECO:0007669"/>
    <property type="project" value="UniProtKB-KW"/>
</dbReference>
<organism evidence="9 10">
    <name type="scientific">Anaeromyxobacter dehalogenans (strain ATCC BAA-258 / DSM 21875 / 2CP-1)</name>
    <dbReference type="NCBI Taxonomy" id="455488"/>
    <lineage>
        <taxon>Bacteria</taxon>
        <taxon>Pseudomonadati</taxon>
        <taxon>Myxococcota</taxon>
        <taxon>Myxococcia</taxon>
        <taxon>Myxococcales</taxon>
        <taxon>Cystobacterineae</taxon>
        <taxon>Anaeromyxobacteraceae</taxon>
        <taxon>Anaeromyxobacter</taxon>
    </lineage>
</organism>
<evidence type="ECO:0000256" key="3">
    <source>
        <dbReference type="ARBA" id="ARBA00022989"/>
    </source>
</evidence>
<dbReference type="RefSeq" id="WP_012633830.1">
    <property type="nucleotide sequence ID" value="NC_011891.1"/>
</dbReference>
<evidence type="ECO:0000256" key="6">
    <source>
        <dbReference type="ARBA" id="ARBA00023316"/>
    </source>
</evidence>